<reference evidence="2 3" key="1">
    <citation type="submission" date="2024-10" db="EMBL/GenBank/DDBJ databases">
        <title>Updated reference genomes for cyclostephanoid diatoms.</title>
        <authorList>
            <person name="Roberts W.R."/>
            <person name="Alverson A.J."/>
        </authorList>
    </citation>
    <scope>NUCLEOTIDE SEQUENCE [LARGE SCALE GENOMIC DNA]</scope>
    <source>
        <strain evidence="2 3">AJA228-03</strain>
    </source>
</reference>
<proteinExistence type="predicted"/>
<keyword evidence="1" id="KW-0472">Membrane</keyword>
<dbReference type="AlphaFoldDB" id="A0ABD3SDT1"/>
<feature type="transmembrane region" description="Helical" evidence="1">
    <location>
        <begin position="172"/>
        <end position="188"/>
    </location>
</feature>
<evidence type="ECO:0000256" key="1">
    <source>
        <dbReference type="SAM" id="Phobius"/>
    </source>
</evidence>
<accession>A0ABD3SDT1</accession>
<protein>
    <submittedName>
        <fullName evidence="2">Uncharacterized protein</fullName>
    </submittedName>
</protein>
<feature type="transmembrane region" description="Helical" evidence="1">
    <location>
        <begin position="142"/>
        <end position="160"/>
    </location>
</feature>
<feature type="transmembrane region" description="Helical" evidence="1">
    <location>
        <begin position="223"/>
        <end position="243"/>
    </location>
</feature>
<keyword evidence="3" id="KW-1185">Reference proteome</keyword>
<feature type="transmembrane region" description="Helical" evidence="1">
    <location>
        <begin position="33"/>
        <end position="55"/>
    </location>
</feature>
<dbReference type="EMBL" id="JALLPB020000062">
    <property type="protein sequence ID" value="KAL3822566.1"/>
    <property type="molecule type" value="Genomic_DNA"/>
</dbReference>
<feature type="transmembrane region" description="Helical" evidence="1">
    <location>
        <begin position="112"/>
        <end position="130"/>
    </location>
</feature>
<keyword evidence="1" id="KW-1133">Transmembrane helix</keyword>
<evidence type="ECO:0000313" key="3">
    <source>
        <dbReference type="Proteomes" id="UP001530377"/>
    </source>
</evidence>
<comment type="caution">
    <text evidence="2">The sequence shown here is derived from an EMBL/GenBank/DDBJ whole genome shotgun (WGS) entry which is preliminary data.</text>
</comment>
<feature type="transmembrane region" description="Helical" evidence="1">
    <location>
        <begin position="67"/>
        <end position="91"/>
    </location>
</feature>
<keyword evidence="1" id="KW-0812">Transmembrane</keyword>
<sequence>MFDLVEQDALNPAVDDTPLSLCVVETFSPHPRILYTGAKISLVAWIVSVVGMSIANTTHKSFWLAYLTHWVLVISTAYIILSVLSAVYLALHPPARSDNLDGVMGVLVKSTWALFAIAAPGQVMVTILYWTLEFDVDDEVTYVNVMTHGIVMLVIMFDGFILSRIPIRMKQFVLFESVAALYILWTIIHDYSGIGNPYADGETSTQNDDAIYESIAWKNNIDGAAIICVVALIVANPVIFMACRTLSRLLPRRLCA</sequence>
<gene>
    <name evidence="2" type="ORF">ACHAXA_007677</name>
</gene>
<dbReference type="PANTHER" id="PTHR12242">
    <property type="entry name" value="OS02G0130600 PROTEIN-RELATED"/>
    <property type="match status" value="1"/>
</dbReference>
<name>A0ABD3SDT1_9STRA</name>
<evidence type="ECO:0000313" key="2">
    <source>
        <dbReference type="EMBL" id="KAL3822566.1"/>
    </source>
</evidence>
<dbReference type="Proteomes" id="UP001530377">
    <property type="component" value="Unassembled WGS sequence"/>
</dbReference>
<organism evidence="2 3">
    <name type="scientific">Cyclostephanos tholiformis</name>
    <dbReference type="NCBI Taxonomy" id="382380"/>
    <lineage>
        <taxon>Eukaryota</taxon>
        <taxon>Sar</taxon>
        <taxon>Stramenopiles</taxon>
        <taxon>Ochrophyta</taxon>
        <taxon>Bacillariophyta</taxon>
        <taxon>Coscinodiscophyceae</taxon>
        <taxon>Thalassiosirophycidae</taxon>
        <taxon>Stephanodiscales</taxon>
        <taxon>Stephanodiscaceae</taxon>
        <taxon>Cyclostephanos</taxon>
    </lineage>
</organism>
<dbReference type="PANTHER" id="PTHR12242:SF48">
    <property type="entry name" value="FAR-17A_AIG1-LIKE PROTEIN"/>
    <property type="match status" value="1"/>
</dbReference>